<evidence type="ECO:0000313" key="4">
    <source>
        <dbReference type="EMBL" id="CAB4933125.1"/>
    </source>
</evidence>
<evidence type="ECO:0000313" key="2">
    <source>
        <dbReference type="EMBL" id="CAB4716478.1"/>
    </source>
</evidence>
<name>A0A6J7IQU9_9ZZZZ</name>
<dbReference type="EMBL" id="CAESGF010000038">
    <property type="protein sequence ID" value="CAB4365626.1"/>
    <property type="molecule type" value="Genomic_DNA"/>
</dbReference>
<reference evidence="4" key="1">
    <citation type="submission" date="2020-05" db="EMBL/GenBank/DDBJ databases">
        <authorList>
            <person name="Chiriac C."/>
            <person name="Salcher M."/>
            <person name="Ghai R."/>
            <person name="Kavagutti S V."/>
        </authorList>
    </citation>
    <scope>NUCLEOTIDE SEQUENCE</scope>
</reference>
<dbReference type="EMBL" id="CAEZYF010000005">
    <property type="protein sequence ID" value="CAB4716478.1"/>
    <property type="molecule type" value="Genomic_DNA"/>
</dbReference>
<evidence type="ECO:0000313" key="3">
    <source>
        <dbReference type="EMBL" id="CAB4853502.1"/>
    </source>
</evidence>
<accession>A0A6J7IQU9</accession>
<evidence type="ECO:0000313" key="1">
    <source>
        <dbReference type="EMBL" id="CAB4365626.1"/>
    </source>
</evidence>
<sequence>MRLHHLLLGTCALAAGTISVVGVVTAADRQHASPAPALAAQAEVAPALAPQPGQTLTVHVPPTALVRVDAHGAVTAAATNTGAAPQPGDDVYLFHPDGTITHASDFDLGAVTWIGDFSHPGVYQQQK</sequence>
<dbReference type="EMBL" id="CAFBMT010000007">
    <property type="protein sequence ID" value="CAB4933125.1"/>
    <property type="molecule type" value="Genomic_DNA"/>
</dbReference>
<dbReference type="EMBL" id="CAFBIY010000269">
    <property type="protein sequence ID" value="CAB4853502.1"/>
    <property type="molecule type" value="Genomic_DNA"/>
</dbReference>
<protein>
    <submittedName>
        <fullName evidence="4">Unannotated protein</fullName>
    </submittedName>
</protein>
<organism evidence="4">
    <name type="scientific">freshwater metagenome</name>
    <dbReference type="NCBI Taxonomy" id="449393"/>
    <lineage>
        <taxon>unclassified sequences</taxon>
        <taxon>metagenomes</taxon>
        <taxon>ecological metagenomes</taxon>
    </lineage>
</organism>
<dbReference type="AlphaFoldDB" id="A0A6J7IQU9"/>
<proteinExistence type="predicted"/>
<gene>
    <name evidence="2" type="ORF">UFOPK2656_01005</name>
    <name evidence="3" type="ORF">UFOPK3267_03034</name>
    <name evidence="4" type="ORF">UFOPK3651_01619</name>
    <name evidence="1" type="ORF">UFOPK4189_03368</name>
</gene>